<dbReference type="PROSITE" id="PS51898">
    <property type="entry name" value="TYR_RECOMBINASE"/>
    <property type="match status" value="1"/>
</dbReference>
<name>A0A563DBD5_9FLAO</name>
<reference evidence="3 4" key="1">
    <citation type="submission" date="2019-02" db="EMBL/GenBank/DDBJ databases">
        <title>Apibacter muscae sp. nov.: a novel member of the house fly microbiota.</title>
        <authorList>
            <person name="Park R."/>
        </authorList>
    </citation>
    <scope>NUCLEOTIDE SEQUENCE [LARGE SCALE GENOMIC DNA]</scope>
    <source>
        <strain evidence="3 4">AL1</strain>
    </source>
</reference>
<evidence type="ECO:0000256" key="1">
    <source>
        <dbReference type="ARBA" id="ARBA00023172"/>
    </source>
</evidence>
<protein>
    <recommendedName>
        <fullName evidence="2">Tyr recombinase domain-containing protein</fullName>
    </recommendedName>
</protein>
<dbReference type="InterPro" id="IPR013762">
    <property type="entry name" value="Integrase-like_cat_sf"/>
</dbReference>
<accession>A0A563DBD5</accession>
<dbReference type="Gene3D" id="1.10.443.10">
    <property type="entry name" value="Intergrase catalytic core"/>
    <property type="match status" value="1"/>
</dbReference>
<dbReference type="EMBL" id="SELH01000022">
    <property type="protein sequence ID" value="TWP27422.1"/>
    <property type="molecule type" value="Genomic_DNA"/>
</dbReference>
<evidence type="ECO:0000313" key="3">
    <source>
        <dbReference type="EMBL" id="TWP27422.1"/>
    </source>
</evidence>
<proteinExistence type="predicted"/>
<evidence type="ECO:0000259" key="2">
    <source>
        <dbReference type="PROSITE" id="PS51898"/>
    </source>
</evidence>
<dbReference type="InterPro" id="IPR002104">
    <property type="entry name" value="Integrase_catalytic"/>
</dbReference>
<sequence length="423" mass="50579">MRKKILLPNGCSCSTPSVYPSNWKIGGKSLLKKKWYINYYFYDPEFPKPKQVVIKGMNEYSNLEDRRNATKLIYEDELKALKELGYNPFTKRNFCEIEKPKNELHKDLNIIEAFRLSHDKLKKSVSKDYFNEIRIAINRFEKGARELRMLNIKIKDFKRSELKTILEYLNLTDHYFNKFRSYLSSLFNELVEYDCCEHNLTRDIRKRKIIKKVRETLEIEHLKQIAEYLKEEQPYFYRYMMIFFYSGARSSELLRIKKCDVNIEKQEYKVIIEKGRQHTETIKIILPDALPFWIELINQAKTNDYLFSIKLKPGSTTIDPVQITRRWNYHIKSKMVIHNNQIIEKSNLKKDEKGIPVTADFYSLKHLFLDKVDASSENYENISSRLASHTTPNITNSVYLINKKKREREKLKNLKIDFLEERA</sequence>
<keyword evidence="4" id="KW-1185">Reference proteome</keyword>
<dbReference type="GO" id="GO:0015074">
    <property type="term" value="P:DNA integration"/>
    <property type="evidence" value="ECO:0007669"/>
    <property type="project" value="InterPro"/>
</dbReference>
<dbReference type="SUPFAM" id="SSF56349">
    <property type="entry name" value="DNA breaking-rejoining enzymes"/>
    <property type="match status" value="1"/>
</dbReference>
<dbReference type="AlphaFoldDB" id="A0A563DBD5"/>
<evidence type="ECO:0000313" key="4">
    <source>
        <dbReference type="Proteomes" id="UP000319499"/>
    </source>
</evidence>
<dbReference type="RefSeq" id="WP_146292823.1">
    <property type="nucleotide sequence ID" value="NZ_SELH01000022.1"/>
</dbReference>
<feature type="domain" description="Tyr recombinase" evidence="2">
    <location>
        <begin position="212"/>
        <end position="412"/>
    </location>
</feature>
<dbReference type="GO" id="GO:0006310">
    <property type="term" value="P:DNA recombination"/>
    <property type="evidence" value="ECO:0007669"/>
    <property type="project" value="UniProtKB-KW"/>
</dbReference>
<keyword evidence="1" id="KW-0233">DNA recombination</keyword>
<organism evidence="3 4">
    <name type="scientific">Apibacter muscae</name>
    <dbReference type="NCBI Taxonomy" id="2509004"/>
    <lineage>
        <taxon>Bacteria</taxon>
        <taxon>Pseudomonadati</taxon>
        <taxon>Bacteroidota</taxon>
        <taxon>Flavobacteriia</taxon>
        <taxon>Flavobacteriales</taxon>
        <taxon>Weeksellaceae</taxon>
        <taxon>Apibacter</taxon>
    </lineage>
</organism>
<gene>
    <name evidence="3" type="ORF">ETU09_07140</name>
</gene>
<dbReference type="OrthoDB" id="662986at2"/>
<dbReference type="InterPro" id="IPR011010">
    <property type="entry name" value="DNA_brk_join_enz"/>
</dbReference>
<dbReference type="Proteomes" id="UP000319499">
    <property type="component" value="Unassembled WGS sequence"/>
</dbReference>
<dbReference type="GO" id="GO:0003677">
    <property type="term" value="F:DNA binding"/>
    <property type="evidence" value="ECO:0007669"/>
    <property type="project" value="InterPro"/>
</dbReference>
<comment type="caution">
    <text evidence="3">The sequence shown here is derived from an EMBL/GenBank/DDBJ whole genome shotgun (WGS) entry which is preliminary data.</text>
</comment>